<evidence type="ECO:0000313" key="1">
    <source>
        <dbReference type="EMBL" id="XCD04268.1"/>
    </source>
</evidence>
<name>A0AAU8AZT7_9CAUD</name>
<proteinExistence type="predicted"/>
<reference evidence="1" key="1">
    <citation type="submission" date="2024-03" db="EMBL/GenBank/DDBJ databases">
        <title>Diverse circular DNA viruses in blood, oral, and fecal samples of captive lemurs.</title>
        <authorList>
            <person name="Paietta E.N."/>
            <person name="Kraberger S."/>
            <person name="Lund M.C."/>
            <person name="Custer J.M."/>
            <person name="Vargas K.M."/>
            <person name="Ehmke E.E."/>
            <person name="Yoder A.D."/>
            <person name="Varsani A."/>
        </authorList>
    </citation>
    <scope>NUCLEOTIDE SEQUENCE</scope>
    <source>
        <strain evidence="1">Duke_22FF_208</strain>
    </source>
</reference>
<sequence>MTAFTIFRNAKTEAFAAVYDFALPTVTGIGVKEEWQPVYHGQATGLLDKARQCKEFAERAQTSPERPISSFKA</sequence>
<protein>
    <recommendedName>
        <fullName evidence="2">Nonstructural protein</fullName>
    </recommendedName>
</protein>
<organism evidence="1">
    <name type="scientific">Dulem virus 37</name>
    <dbReference type="NCBI Taxonomy" id="3145755"/>
    <lineage>
        <taxon>Viruses</taxon>
        <taxon>Duplodnaviria</taxon>
        <taxon>Heunggongvirae</taxon>
        <taxon>Uroviricota</taxon>
        <taxon>Caudoviricetes</taxon>
    </lineage>
</organism>
<accession>A0AAU8AZT7</accession>
<evidence type="ECO:0008006" key="2">
    <source>
        <dbReference type="Google" id="ProtNLM"/>
    </source>
</evidence>
<dbReference type="EMBL" id="PP511443">
    <property type="protein sequence ID" value="XCD04268.1"/>
    <property type="molecule type" value="Genomic_DNA"/>
</dbReference>